<dbReference type="RefSeq" id="WP_143069491.1">
    <property type="nucleotide sequence ID" value="NZ_FOAW01000021.1"/>
</dbReference>
<feature type="signal peptide" evidence="1">
    <location>
        <begin position="1"/>
        <end position="32"/>
    </location>
</feature>
<evidence type="ECO:0000313" key="3">
    <source>
        <dbReference type="Proteomes" id="UP000198677"/>
    </source>
</evidence>
<dbReference type="EMBL" id="FOAW01000021">
    <property type="protein sequence ID" value="SEM06197.1"/>
    <property type="molecule type" value="Genomic_DNA"/>
</dbReference>
<evidence type="ECO:0000313" key="2">
    <source>
        <dbReference type="EMBL" id="SEM06197.1"/>
    </source>
</evidence>
<evidence type="ECO:0000256" key="1">
    <source>
        <dbReference type="SAM" id="SignalP"/>
    </source>
</evidence>
<proteinExistence type="predicted"/>
<dbReference type="AlphaFoldDB" id="A0A1H7VBQ4"/>
<gene>
    <name evidence="2" type="ORF">SAMN05444583_12146</name>
</gene>
<reference evidence="3" key="1">
    <citation type="submission" date="2016-10" db="EMBL/GenBank/DDBJ databases">
        <authorList>
            <person name="Varghese N."/>
            <person name="Submissions S."/>
        </authorList>
    </citation>
    <scope>NUCLEOTIDE SEQUENCE [LARGE SCALE GENOMIC DNA]</scope>
    <source>
        <strain evidence="3">DSM 44675</strain>
    </source>
</reference>
<name>A0A1H7VBQ4_9NOCA</name>
<dbReference type="PROSITE" id="PS51318">
    <property type="entry name" value="TAT"/>
    <property type="match status" value="1"/>
</dbReference>
<protein>
    <submittedName>
        <fullName evidence="2">Uncharacterized protein</fullName>
    </submittedName>
</protein>
<organism evidence="2 3">
    <name type="scientific">Rhodococcus maanshanensis</name>
    <dbReference type="NCBI Taxonomy" id="183556"/>
    <lineage>
        <taxon>Bacteria</taxon>
        <taxon>Bacillati</taxon>
        <taxon>Actinomycetota</taxon>
        <taxon>Actinomycetes</taxon>
        <taxon>Mycobacteriales</taxon>
        <taxon>Nocardiaceae</taxon>
        <taxon>Rhodococcus</taxon>
    </lineage>
</organism>
<feature type="chain" id="PRO_5011668772" evidence="1">
    <location>
        <begin position="33"/>
        <end position="305"/>
    </location>
</feature>
<keyword evidence="3" id="KW-1185">Reference proteome</keyword>
<sequence>MSFTHVRRGAVPLVAAAAMAAGSLLLASPASAAPTSIEFKGACQARAILTQHMSQPLGMTIDAPAAVKVGEQFSYRLQPTVSSLPDKESIATTTDIQRLKIDWELPANTEFVGATVVAGTGKGLTGVAPSVIRVNDAGEPDAAGTILRLSGDNETVGNGPKSSLNTPGGIAVEKTKTDMDGNPTADGSTKFQLPAVEVTVKAVAEGVVTPTVRVSGDAANYNSEKNYDTFLARAFALGSNQNAPTFCTPKDGTRPANDVPVNAGGQALATITVGAGGPVDPGGPDPVDPGAGSVDFGSIGSIFGS</sequence>
<dbReference type="InterPro" id="IPR006311">
    <property type="entry name" value="TAT_signal"/>
</dbReference>
<dbReference type="Proteomes" id="UP000198677">
    <property type="component" value="Unassembled WGS sequence"/>
</dbReference>
<dbReference type="OrthoDB" id="4483200at2"/>
<keyword evidence="1" id="KW-0732">Signal</keyword>
<accession>A0A1H7VBQ4</accession>